<keyword evidence="8" id="KW-0472">Membrane</keyword>
<proteinExistence type="predicted"/>
<keyword evidence="8" id="KW-0812">Transmembrane</keyword>
<dbReference type="PANTHER" id="PTHR21666">
    <property type="entry name" value="PEPTIDASE-RELATED"/>
    <property type="match status" value="1"/>
</dbReference>
<accession>A0A939EKY1</accession>
<dbReference type="GO" id="GO:0006508">
    <property type="term" value="P:proteolysis"/>
    <property type="evidence" value="ECO:0007669"/>
    <property type="project" value="UniProtKB-KW"/>
</dbReference>
<dbReference type="InterPro" id="IPR011055">
    <property type="entry name" value="Dup_hybrid_motif"/>
</dbReference>
<comment type="cofactor">
    <cofactor evidence="1">
        <name>Zn(2+)</name>
        <dbReference type="ChEBI" id="CHEBI:29105"/>
    </cofactor>
</comment>
<keyword evidence="2" id="KW-0645">Protease</keyword>
<evidence type="ECO:0000256" key="4">
    <source>
        <dbReference type="ARBA" id="ARBA00022801"/>
    </source>
</evidence>
<dbReference type="SUPFAM" id="SSF51261">
    <property type="entry name" value="Duplicated hybrid motif"/>
    <property type="match status" value="1"/>
</dbReference>
<evidence type="ECO:0000256" key="5">
    <source>
        <dbReference type="ARBA" id="ARBA00022833"/>
    </source>
</evidence>
<dbReference type="CDD" id="cd12797">
    <property type="entry name" value="M23_peptidase"/>
    <property type="match status" value="1"/>
</dbReference>
<keyword evidence="6" id="KW-0482">Metalloprotease</keyword>
<feature type="region of interest" description="Disordered" evidence="7">
    <location>
        <begin position="198"/>
        <end position="221"/>
    </location>
</feature>
<keyword evidence="4" id="KW-0378">Hydrolase</keyword>
<evidence type="ECO:0000256" key="1">
    <source>
        <dbReference type="ARBA" id="ARBA00001947"/>
    </source>
</evidence>
<feature type="transmembrane region" description="Helical" evidence="8">
    <location>
        <begin position="44"/>
        <end position="65"/>
    </location>
</feature>
<keyword evidence="8" id="KW-1133">Transmembrane helix</keyword>
<dbReference type="FunFam" id="2.70.70.10:FF:000006">
    <property type="entry name" value="M23 family peptidase"/>
    <property type="match status" value="1"/>
</dbReference>
<evidence type="ECO:0000259" key="9">
    <source>
        <dbReference type="Pfam" id="PF01551"/>
    </source>
</evidence>
<dbReference type="PANTHER" id="PTHR21666:SF288">
    <property type="entry name" value="CELL DIVISION PROTEIN YTFB"/>
    <property type="match status" value="1"/>
</dbReference>
<dbReference type="InterPro" id="IPR050570">
    <property type="entry name" value="Cell_wall_metabolism_enzyme"/>
</dbReference>
<evidence type="ECO:0000256" key="7">
    <source>
        <dbReference type="SAM" id="MobiDB-lite"/>
    </source>
</evidence>
<dbReference type="Gene3D" id="2.70.70.10">
    <property type="entry name" value="Glucose Permease (Domain IIA)"/>
    <property type="match status" value="1"/>
</dbReference>
<dbReference type="Pfam" id="PF01551">
    <property type="entry name" value="Peptidase_M23"/>
    <property type="match status" value="1"/>
</dbReference>
<evidence type="ECO:0000256" key="8">
    <source>
        <dbReference type="SAM" id="Phobius"/>
    </source>
</evidence>
<dbReference type="AlphaFoldDB" id="A0A939EKY1"/>
<dbReference type="EMBL" id="JAFLNF010000002">
    <property type="protein sequence ID" value="MBO0344575.1"/>
    <property type="molecule type" value="Genomic_DNA"/>
</dbReference>
<comment type="caution">
    <text evidence="10">The sequence shown here is derived from an EMBL/GenBank/DDBJ whole genome shotgun (WGS) entry which is preliminary data.</text>
</comment>
<evidence type="ECO:0000313" key="10">
    <source>
        <dbReference type="EMBL" id="MBO0344575.1"/>
    </source>
</evidence>
<feature type="domain" description="M23ase beta-sheet core" evidence="9">
    <location>
        <begin position="350"/>
        <end position="444"/>
    </location>
</feature>
<dbReference type="GO" id="GO:0004222">
    <property type="term" value="F:metalloendopeptidase activity"/>
    <property type="evidence" value="ECO:0007669"/>
    <property type="project" value="TreeGrafter"/>
</dbReference>
<evidence type="ECO:0000256" key="3">
    <source>
        <dbReference type="ARBA" id="ARBA00022723"/>
    </source>
</evidence>
<keyword evidence="11" id="KW-1185">Reference proteome</keyword>
<dbReference type="Proteomes" id="UP000664779">
    <property type="component" value="Unassembled WGS sequence"/>
</dbReference>
<dbReference type="InterPro" id="IPR016047">
    <property type="entry name" value="M23ase_b-sheet_dom"/>
</dbReference>
<sequence length="458" mass="49430">MLSDQLTMYRAQRNSTSTARTPAETFRTEHMESLKGSVFNRTKWGIIFAGTLACTALLYAGVVGVTSMREDLVSSANQQRDQLEQSYEERIYQLRSEVDRLTSRQALTQANLDEQMSMLLRRQQSLQARHSLVSELVERAERSGLPLAITTPMPSRKPDIDQAAATGKPDHLLAIGGESEPIDDPFAALGLRGSSNALPLSETRADPVASPSLAKPEKTREEKAALNRLRSDLSAMDIESSAALEAIAMAAKSQLDDLLDTTRPLGMTMASARQLASRDDSETLAVGGPYEPILGTGFAFRAAQAESALNELDMVKSAVRSLPLTTPARGARLSSQFGPRMDPFLGTIAMHTGMDFMAPRGTSVHAAGPGVVIKAGRNGGYGNMVAIRHANGLVTRYAHLSRILVNKGERTTSGQIIGQVGSTGRSTGPHLHYEVRLNGKPIDPSTYVRAGKALSRYL</sequence>
<gene>
    <name evidence="10" type="ORF">J0X15_05020</name>
</gene>
<reference evidence="10" key="1">
    <citation type="submission" date="2021-03" db="EMBL/GenBank/DDBJ databases">
        <title>Roseibium sp. CAU 1637 isolated from Incheon.</title>
        <authorList>
            <person name="Kim W."/>
        </authorList>
    </citation>
    <scope>NUCLEOTIDE SEQUENCE</scope>
    <source>
        <strain evidence="10">CAU 1637</strain>
    </source>
</reference>
<organism evidence="10 11">
    <name type="scientific">Roseibium limicola</name>
    <dbReference type="NCBI Taxonomy" id="2816037"/>
    <lineage>
        <taxon>Bacteria</taxon>
        <taxon>Pseudomonadati</taxon>
        <taxon>Pseudomonadota</taxon>
        <taxon>Alphaproteobacteria</taxon>
        <taxon>Hyphomicrobiales</taxon>
        <taxon>Stappiaceae</taxon>
        <taxon>Roseibium</taxon>
    </lineage>
</organism>
<keyword evidence="3" id="KW-0479">Metal-binding</keyword>
<evidence type="ECO:0000256" key="2">
    <source>
        <dbReference type="ARBA" id="ARBA00022670"/>
    </source>
</evidence>
<dbReference type="GO" id="GO:0046872">
    <property type="term" value="F:metal ion binding"/>
    <property type="evidence" value="ECO:0007669"/>
    <property type="project" value="UniProtKB-KW"/>
</dbReference>
<keyword evidence="5" id="KW-0862">Zinc</keyword>
<protein>
    <submittedName>
        <fullName evidence="10">M23 family metallopeptidase</fullName>
    </submittedName>
</protein>
<dbReference type="RefSeq" id="WP_206938685.1">
    <property type="nucleotide sequence ID" value="NZ_JAFLNF010000002.1"/>
</dbReference>
<evidence type="ECO:0000313" key="11">
    <source>
        <dbReference type="Proteomes" id="UP000664779"/>
    </source>
</evidence>
<name>A0A939EKY1_9HYPH</name>
<evidence type="ECO:0000256" key="6">
    <source>
        <dbReference type="ARBA" id="ARBA00023049"/>
    </source>
</evidence>